<accession>A0ABP1FCH1</accession>
<reference evidence="1 2" key="1">
    <citation type="submission" date="2024-05" db="EMBL/GenBank/DDBJ databases">
        <authorList>
            <person name="Duchaud E."/>
        </authorList>
    </citation>
    <scope>NUCLEOTIDE SEQUENCE [LARGE SCALE GENOMIC DNA]</scope>
    <source>
        <strain evidence="1">Ena-SAMPLE-TAB-13-05-2024-13:56:06:370-140305</strain>
    </source>
</reference>
<gene>
    <name evidence="1" type="ORF">T190115A13A_60031</name>
</gene>
<sequence length="211" mass="25213">MKRLEQELKQKSFELLIDKIDVDAFEKYLYQLVEKNETNSESLLFGLVDINYKKSNYKKYLFNLIKDKSGEDEFLCYEIYALCLSLSTSINDKETLDLIDNLSKLNIKTDYVYDILMEFYMLNDRMESEGYYYNHLTDEEAITRAKDFSKKVMLKFNSYKRTEDWNDFLNCVIKKEEREFKIEKTIVVTKQQDKSLLSKVLDFLKGILGIR</sequence>
<name>A0ABP1FCH1_9FLAO</name>
<evidence type="ECO:0000313" key="1">
    <source>
        <dbReference type="EMBL" id="CAL2108036.1"/>
    </source>
</evidence>
<proteinExistence type="predicted"/>
<keyword evidence="2" id="KW-1185">Reference proteome</keyword>
<dbReference type="EMBL" id="CAXJRC010000043">
    <property type="protein sequence ID" value="CAL2108036.1"/>
    <property type="molecule type" value="Genomic_DNA"/>
</dbReference>
<evidence type="ECO:0000313" key="2">
    <source>
        <dbReference type="Proteomes" id="UP001497602"/>
    </source>
</evidence>
<protein>
    <submittedName>
        <fullName evidence="1">Uncharacterized protein</fullName>
    </submittedName>
</protein>
<organism evidence="1 2">
    <name type="scientific">Tenacibaculum vairaonense</name>
    <dbReference type="NCBI Taxonomy" id="3137860"/>
    <lineage>
        <taxon>Bacteria</taxon>
        <taxon>Pseudomonadati</taxon>
        <taxon>Bacteroidota</taxon>
        <taxon>Flavobacteriia</taxon>
        <taxon>Flavobacteriales</taxon>
        <taxon>Flavobacteriaceae</taxon>
        <taxon>Tenacibaculum</taxon>
    </lineage>
</organism>
<dbReference type="RefSeq" id="WP_348739614.1">
    <property type="nucleotide sequence ID" value="NZ_CAXJRC010000043.1"/>
</dbReference>
<dbReference type="Proteomes" id="UP001497602">
    <property type="component" value="Unassembled WGS sequence"/>
</dbReference>
<comment type="caution">
    <text evidence="1">The sequence shown here is derived from an EMBL/GenBank/DDBJ whole genome shotgun (WGS) entry which is preliminary data.</text>
</comment>